<feature type="compositionally biased region" description="Low complexity" evidence="1">
    <location>
        <begin position="200"/>
        <end position="211"/>
    </location>
</feature>
<name>A0ABS4KYT9_STRAV</name>
<evidence type="ECO:0000256" key="1">
    <source>
        <dbReference type="SAM" id="MobiDB-lite"/>
    </source>
</evidence>
<sequence length="277" mass="30310">MGWLRRRRAQESPDEAVRSLVTHLSSGHPLVPMTPTMVTRQGETQYADLVVGAHAYYGTNVEYSSGYAVQGGPLFMAFGVLTGELHHARTRRQAERMAEMQWRWEGEIRVVLTDHRLVGFFGSGAEVYWWEHLLALTPAPDGRAVHLTFNGGAPLLFSGAWAPWLCAVTAALVHRAPWPPGHPLPAFAAPVPEPAPPPTASASARPALSPAPHREPAQVPQVSVVERLAEEVDPLLPEQAAEVLAGHPVTTTEQVLDLLGTRRAREIRAALQRRREG</sequence>
<organism evidence="2 3">
    <name type="scientific">Streptomyces avidinii</name>
    <dbReference type="NCBI Taxonomy" id="1895"/>
    <lineage>
        <taxon>Bacteria</taxon>
        <taxon>Bacillati</taxon>
        <taxon>Actinomycetota</taxon>
        <taxon>Actinomycetes</taxon>
        <taxon>Kitasatosporales</taxon>
        <taxon>Streptomycetaceae</taxon>
        <taxon>Streptomyces</taxon>
    </lineage>
</organism>
<protein>
    <submittedName>
        <fullName evidence="2">Uncharacterized protein</fullName>
    </submittedName>
</protein>
<evidence type="ECO:0000313" key="3">
    <source>
        <dbReference type="Proteomes" id="UP001519310"/>
    </source>
</evidence>
<keyword evidence="3" id="KW-1185">Reference proteome</keyword>
<feature type="region of interest" description="Disordered" evidence="1">
    <location>
        <begin position="189"/>
        <end position="220"/>
    </location>
</feature>
<proteinExistence type="predicted"/>
<dbReference type="EMBL" id="JAGGLQ010000002">
    <property type="protein sequence ID" value="MBP2035208.1"/>
    <property type="molecule type" value="Genomic_DNA"/>
</dbReference>
<evidence type="ECO:0000313" key="2">
    <source>
        <dbReference type="EMBL" id="MBP2035208.1"/>
    </source>
</evidence>
<reference evidence="2 3" key="1">
    <citation type="submission" date="2021-03" db="EMBL/GenBank/DDBJ databases">
        <title>Genomic Encyclopedia of Type Strains, Phase IV (KMG-IV): sequencing the most valuable type-strain genomes for metagenomic binning, comparative biology and taxonomic classification.</title>
        <authorList>
            <person name="Goeker M."/>
        </authorList>
    </citation>
    <scope>NUCLEOTIDE SEQUENCE [LARGE SCALE GENOMIC DNA]</scope>
    <source>
        <strain evidence="2 3">DSM 40526</strain>
    </source>
</reference>
<dbReference type="Proteomes" id="UP001519310">
    <property type="component" value="Unassembled WGS sequence"/>
</dbReference>
<comment type="caution">
    <text evidence="2">The sequence shown here is derived from an EMBL/GenBank/DDBJ whole genome shotgun (WGS) entry which is preliminary data.</text>
</comment>
<gene>
    <name evidence="2" type="ORF">J2Z77_000995</name>
</gene>
<accession>A0ABS4KYT9</accession>
<dbReference type="RefSeq" id="WP_189968971.1">
    <property type="nucleotide sequence ID" value="NZ_BMVL01000005.1"/>
</dbReference>